<name>A0ABT3DU85_9XANT</name>
<evidence type="ECO:0000313" key="2">
    <source>
        <dbReference type="Proteomes" id="UP001320843"/>
    </source>
</evidence>
<dbReference type="NCBIfam" id="TIGR01509">
    <property type="entry name" value="HAD-SF-IA-v3"/>
    <property type="match status" value="1"/>
</dbReference>
<dbReference type="SUPFAM" id="SSF56784">
    <property type="entry name" value="HAD-like"/>
    <property type="match status" value="1"/>
</dbReference>
<reference evidence="1 2" key="1">
    <citation type="submission" date="2022-06" db="EMBL/GenBank/DDBJ databases">
        <title>Dynamics of rice microbiomes reveals core vertical transmitted seed endophytes.</title>
        <authorList>
            <person name="Liao K."/>
            <person name="Zhang X."/>
        </authorList>
    </citation>
    <scope>NUCLEOTIDE SEQUENCE [LARGE SCALE GENOMIC DNA]</scope>
    <source>
        <strain evidence="1 2">YT10-10-1</strain>
    </source>
</reference>
<accession>A0ABT3DU85</accession>
<dbReference type="InterPro" id="IPR036412">
    <property type="entry name" value="HAD-like_sf"/>
</dbReference>
<dbReference type="InterPro" id="IPR006439">
    <property type="entry name" value="HAD-SF_hydro_IA"/>
</dbReference>
<comment type="caution">
    <text evidence="1">The sequence shown here is derived from an EMBL/GenBank/DDBJ whole genome shotgun (WGS) entry which is preliminary data.</text>
</comment>
<dbReference type="EMBL" id="JANFWR010000008">
    <property type="protein sequence ID" value="MCW0399038.1"/>
    <property type="molecule type" value="Genomic_DNA"/>
</dbReference>
<dbReference type="PANTHER" id="PTHR43611">
    <property type="entry name" value="ALPHA-D-GLUCOSE 1-PHOSPHATE PHOSPHATASE"/>
    <property type="match status" value="1"/>
</dbReference>
<dbReference type="InterPro" id="IPR023198">
    <property type="entry name" value="PGP-like_dom2"/>
</dbReference>
<dbReference type="InterPro" id="IPR023214">
    <property type="entry name" value="HAD_sf"/>
</dbReference>
<evidence type="ECO:0000313" key="1">
    <source>
        <dbReference type="EMBL" id="MCW0399038.1"/>
    </source>
</evidence>
<dbReference type="PANTHER" id="PTHR43611:SF3">
    <property type="entry name" value="FLAVIN MONONUCLEOTIDE HYDROLASE 1, CHLOROPLATIC"/>
    <property type="match status" value="1"/>
</dbReference>
<evidence type="ECO:0008006" key="3">
    <source>
        <dbReference type="Google" id="ProtNLM"/>
    </source>
</evidence>
<sequence length="208" mass="21681">MSAMTRARPALLLLDFDGVLANYTRTVRIAALAAHCRCEAAQVREVLFGSGLETAYDGGELDTAAYLQRLSAGLGAVVDADAWIAARVAASRADAGVVAQVLALAERVAIGVLTNNGALMAQAMPQIVPALFPLLHGRVLCSGSLGGRKPDAAVYRHALAHFDVAPRQALFIDDLFVNVRGARAIGMAAETASGARALRRALARHGLG</sequence>
<dbReference type="Proteomes" id="UP001320843">
    <property type="component" value="Unassembled WGS sequence"/>
</dbReference>
<keyword evidence="2" id="KW-1185">Reference proteome</keyword>
<gene>
    <name evidence="1" type="ORF">NB700_001594</name>
</gene>
<dbReference type="Gene3D" id="1.10.150.240">
    <property type="entry name" value="Putative phosphatase, domain 2"/>
    <property type="match status" value="1"/>
</dbReference>
<dbReference type="Gene3D" id="3.40.50.1000">
    <property type="entry name" value="HAD superfamily/HAD-like"/>
    <property type="match status" value="1"/>
</dbReference>
<organism evidence="1 2">
    <name type="scientific">Xanthomonas sacchari</name>
    <dbReference type="NCBI Taxonomy" id="56458"/>
    <lineage>
        <taxon>Bacteria</taxon>
        <taxon>Pseudomonadati</taxon>
        <taxon>Pseudomonadota</taxon>
        <taxon>Gammaproteobacteria</taxon>
        <taxon>Lysobacterales</taxon>
        <taxon>Lysobacteraceae</taxon>
        <taxon>Xanthomonas</taxon>
    </lineage>
</organism>
<dbReference type="Pfam" id="PF00702">
    <property type="entry name" value="Hydrolase"/>
    <property type="match status" value="1"/>
</dbReference>
<protein>
    <recommendedName>
        <fullName evidence="3">Hydrolase</fullName>
    </recommendedName>
</protein>
<proteinExistence type="predicted"/>